<keyword evidence="2" id="KW-1185">Reference proteome</keyword>
<dbReference type="Proteomes" id="UP000007148">
    <property type="component" value="Unassembled WGS sequence"/>
</dbReference>
<accession>G4TSW3</accession>
<proteinExistence type="predicted"/>
<protein>
    <submittedName>
        <fullName evidence="1">Uncharacterized protein</fullName>
    </submittedName>
</protein>
<gene>
    <name evidence="1" type="ORF">PIIN_08358</name>
</gene>
<organism evidence="1 2">
    <name type="scientific">Serendipita indica (strain DSM 11827)</name>
    <name type="common">Root endophyte fungus</name>
    <name type="synonym">Piriformospora indica</name>
    <dbReference type="NCBI Taxonomy" id="1109443"/>
    <lineage>
        <taxon>Eukaryota</taxon>
        <taxon>Fungi</taxon>
        <taxon>Dikarya</taxon>
        <taxon>Basidiomycota</taxon>
        <taxon>Agaricomycotina</taxon>
        <taxon>Agaricomycetes</taxon>
        <taxon>Sebacinales</taxon>
        <taxon>Serendipitaceae</taxon>
        <taxon>Serendipita</taxon>
    </lineage>
</organism>
<name>G4TSW3_SERID</name>
<dbReference type="HOGENOM" id="CLU_1402937_0_0_1"/>
<comment type="caution">
    <text evidence="1">The sequence shown here is derived from an EMBL/GenBank/DDBJ whole genome shotgun (WGS) entry which is preliminary data.</text>
</comment>
<sequence>MHPSPEHPLKNGDMFAHLQDATAGSIESKGIANANDFLPVADIRRGGLSPSLPTPQDISIWNPNAMSQYNITESVTPFNLLGEAAFFWDPSPVGGKSSGNDTLGPTSIDQACQGNLGVPSDQLVVVSGNPEVAGSVLEAQGSSSQPSVKARTQRPKCFVCGNSHSRPIRYQECLYKAIGYRPYECGGACGVAGW</sequence>
<dbReference type="EMBL" id="CAFZ01000310">
    <property type="protein sequence ID" value="CCA74406.1"/>
    <property type="molecule type" value="Genomic_DNA"/>
</dbReference>
<reference evidence="1 2" key="1">
    <citation type="journal article" date="2011" name="PLoS Pathog.">
        <title>Endophytic Life Strategies Decoded by Genome and Transcriptome Analyses of the Mutualistic Root Symbiont Piriformospora indica.</title>
        <authorList>
            <person name="Zuccaro A."/>
            <person name="Lahrmann U."/>
            <person name="Guldener U."/>
            <person name="Langen G."/>
            <person name="Pfiffi S."/>
            <person name="Biedenkopf D."/>
            <person name="Wong P."/>
            <person name="Samans B."/>
            <person name="Grimm C."/>
            <person name="Basiewicz M."/>
            <person name="Murat C."/>
            <person name="Martin F."/>
            <person name="Kogel K.H."/>
        </authorList>
    </citation>
    <scope>NUCLEOTIDE SEQUENCE [LARGE SCALE GENOMIC DNA]</scope>
    <source>
        <strain evidence="1 2">DSM 11827</strain>
    </source>
</reference>
<evidence type="ECO:0000313" key="1">
    <source>
        <dbReference type="EMBL" id="CCA74406.1"/>
    </source>
</evidence>
<dbReference type="AlphaFoldDB" id="G4TSW3"/>
<evidence type="ECO:0000313" key="2">
    <source>
        <dbReference type="Proteomes" id="UP000007148"/>
    </source>
</evidence>
<dbReference type="InParanoid" id="G4TSW3"/>